<reference evidence="3" key="1">
    <citation type="journal article" date="2023" name="Genome Biol. Evol.">
        <title>First Whole Genome Sequence and Flow Cytometry Genome Size Data for the Lichen-Forming Fungus Ramalina farinacea (Ascomycota).</title>
        <authorList>
            <person name="Llewellyn T."/>
            <person name="Mian S."/>
            <person name="Hill R."/>
            <person name="Leitch I.J."/>
            <person name="Gaya E."/>
        </authorList>
    </citation>
    <scope>NUCLEOTIDE SEQUENCE</scope>
    <source>
        <strain evidence="3">LIQ254RAFAR</strain>
    </source>
</reference>
<dbReference type="AlphaFoldDB" id="A0AA43TUX6"/>
<dbReference type="EMBL" id="JAPUFD010000005">
    <property type="protein sequence ID" value="MDI1487545.1"/>
    <property type="molecule type" value="Genomic_DNA"/>
</dbReference>
<keyword evidence="2" id="KW-1133">Transmembrane helix</keyword>
<keyword evidence="4" id="KW-1185">Reference proteome</keyword>
<organism evidence="3 4">
    <name type="scientific">Ramalina farinacea</name>
    <dbReference type="NCBI Taxonomy" id="258253"/>
    <lineage>
        <taxon>Eukaryota</taxon>
        <taxon>Fungi</taxon>
        <taxon>Dikarya</taxon>
        <taxon>Ascomycota</taxon>
        <taxon>Pezizomycotina</taxon>
        <taxon>Lecanoromycetes</taxon>
        <taxon>OSLEUM clade</taxon>
        <taxon>Lecanoromycetidae</taxon>
        <taxon>Lecanorales</taxon>
        <taxon>Lecanorineae</taxon>
        <taxon>Ramalinaceae</taxon>
        <taxon>Ramalina</taxon>
    </lineage>
</organism>
<comment type="caution">
    <text evidence="3">The sequence shown here is derived from an EMBL/GenBank/DDBJ whole genome shotgun (WGS) entry which is preliminary data.</text>
</comment>
<keyword evidence="2" id="KW-0472">Membrane</keyword>
<feature type="compositionally biased region" description="Polar residues" evidence="1">
    <location>
        <begin position="1"/>
        <end position="22"/>
    </location>
</feature>
<gene>
    <name evidence="3" type="ORF">OHK93_006815</name>
</gene>
<feature type="transmembrane region" description="Helical" evidence="2">
    <location>
        <begin position="38"/>
        <end position="59"/>
    </location>
</feature>
<dbReference type="Proteomes" id="UP001161017">
    <property type="component" value="Unassembled WGS sequence"/>
</dbReference>
<evidence type="ECO:0000256" key="1">
    <source>
        <dbReference type="SAM" id="MobiDB-lite"/>
    </source>
</evidence>
<proteinExistence type="predicted"/>
<accession>A0AA43TUX6</accession>
<evidence type="ECO:0000313" key="4">
    <source>
        <dbReference type="Proteomes" id="UP001161017"/>
    </source>
</evidence>
<name>A0AA43TUX6_9LECA</name>
<evidence type="ECO:0000256" key="2">
    <source>
        <dbReference type="SAM" id="Phobius"/>
    </source>
</evidence>
<protein>
    <submittedName>
        <fullName evidence="3">Uncharacterized protein</fullName>
    </submittedName>
</protein>
<keyword evidence="2" id="KW-0812">Transmembrane</keyword>
<sequence>MTSPTYGNLVGSNVSNSTQNSEGDQDRSKWVIPNSSQALAAVLAIIAVFIFVAVVAWTLRRLTRKRKERFRAQKRAWVKRVLQKHQRDGGNGLPYVDLKAELDTTGGKTMCELPSNAWRGINAELEGCTRIAELITDETIFRGELMSDEVARELIVSGALEAAE</sequence>
<feature type="region of interest" description="Disordered" evidence="1">
    <location>
        <begin position="1"/>
        <end position="28"/>
    </location>
</feature>
<evidence type="ECO:0000313" key="3">
    <source>
        <dbReference type="EMBL" id="MDI1487545.1"/>
    </source>
</evidence>